<evidence type="ECO:0000313" key="2">
    <source>
        <dbReference type="Proteomes" id="UP000006729"/>
    </source>
</evidence>
<evidence type="ECO:0000313" key="1">
    <source>
        <dbReference type="EMBL" id="KAI9381691.1"/>
    </source>
</evidence>
<name>A0ACC0RWP6_POPTR</name>
<organism evidence="1 2">
    <name type="scientific">Populus trichocarpa</name>
    <name type="common">Western balsam poplar</name>
    <name type="synonym">Populus balsamifera subsp. trichocarpa</name>
    <dbReference type="NCBI Taxonomy" id="3694"/>
    <lineage>
        <taxon>Eukaryota</taxon>
        <taxon>Viridiplantae</taxon>
        <taxon>Streptophyta</taxon>
        <taxon>Embryophyta</taxon>
        <taxon>Tracheophyta</taxon>
        <taxon>Spermatophyta</taxon>
        <taxon>Magnoliopsida</taxon>
        <taxon>eudicotyledons</taxon>
        <taxon>Gunneridae</taxon>
        <taxon>Pentapetalae</taxon>
        <taxon>rosids</taxon>
        <taxon>fabids</taxon>
        <taxon>Malpighiales</taxon>
        <taxon>Salicaceae</taxon>
        <taxon>Saliceae</taxon>
        <taxon>Populus</taxon>
    </lineage>
</organism>
<accession>A0ACC0RWP6</accession>
<gene>
    <name evidence="1" type="ORF">POPTR_014G006700v4</name>
</gene>
<dbReference type="EMBL" id="CM009303">
    <property type="protein sequence ID" value="KAI9381691.1"/>
    <property type="molecule type" value="Genomic_DNA"/>
</dbReference>
<protein>
    <submittedName>
        <fullName evidence="1">Uncharacterized protein</fullName>
    </submittedName>
</protein>
<dbReference type="Proteomes" id="UP000006729">
    <property type="component" value="Chromosome 14"/>
</dbReference>
<reference evidence="1 2" key="1">
    <citation type="journal article" date="2006" name="Science">
        <title>The genome of black cottonwood, Populus trichocarpa (Torr. &amp; Gray).</title>
        <authorList>
            <person name="Tuskan G.A."/>
            <person name="Difazio S."/>
            <person name="Jansson S."/>
            <person name="Bohlmann J."/>
            <person name="Grigoriev I."/>
            <person name="Hellsten U."/>
            <person name="Putnam N."/>
            <person name="Ralph S."/>
            <person name="Rombauts S."/>
            <person name="Salamov A."/>
            <person name="Schein J."/>
            <person name="Sterck L."/>
            <person name="Aerts A."/>
            <person name="Bhalerao R.R."/>
            <person name="Bhalerao R.P."/>
            <person name="Blaudez D."/>
            <person name="Boerjan W."/>
            <person name="Brun A."/>
            <person name="Brunner A."/>
            <person name="Busov V."/>
            <person name="Campbell M."/>
            <person name="Carlson J."/>
            <person name="Chalot M."/>
            <person name="Chapman J."/>
            <person name="Chen G.L."/>
            <person name="Cooper D."/>
            <person name="Coutinho P.M."/>
            <person name="Couturier J."/>
            <person name="Covert S."/>
            <person name="Cronk Q."/>
            <person name="Cunningham R."/>
            <person name="Davis J."/>
            <person name="Degroeve S."/>
            <person name="Dejardin A."/>
            <person name="Depamphilis C."/>
            <person name="Detter J."/>
            <person name="Dirks B."/>
            <person name="Dubchak I."/>
            <person name="Duplessis S."/>
            <person name="Ehlting J."/>
            <person name="Ellis B."/>
            <person name="Gendler K."/>
            <person name="Goodstein D."/>
            <person name="Gribskov M."/>
            <person name="Grimwood J."/>
            <person name="Groover A."/>
            <person name="Gunter L."/>
            <person name="Hamberger B."/>
            <person name="Heinze B."/>
            <person name="Helariutta Y."/>
            <person name="Henrissat B."/>
            <person name="Holligan D."/>
            <person name="Holt R."/>
            <person name="Huang W."/>
            <person name="Islam-Faridi N."/>
            <person name="Jones S."/>
            <person name="Jones-Rhoades M."/>
            <person name="Jorgensen R."/>
            <person name="Joshi C."/>
            <person name="Kangasjarvi J."/>
            <person name="Karlsson J."/>
            <person name="Kelleher C."/>
            <person name="Kirkpatrick R."/>
            <person name="Kirst M."/>
            <person name="Kohler A."/>
            <person name="Kalluri U."/>
            <person name="Larimer F."/>
            <person name="Leebens-Mack J."/>
            <person name="Leple J.C."/>
            <person name="Locascio P."/>
            <person name="Lou Y."/>
            <person name="Lucas S."/>
            <person name="Martin F."/>
            <person name="Montanini B."/>
            <person name="Napoli C."/>
            <person name="Nelson D.R."/>
            <person name="Nelson C."/>
            <person name="Nieminen K."/>
            <person name="Nilsson O."/>
            <person name="Pereda V."/>
            <person name="Peter G."/>
            <person name="Philippe R."/>
            <person name="Pilate G."/>
            <person name="Poliakov A."/>
            <person name="Razumovskaya J."/>
            <person name="Richardson P."/>
            <person name="Rinaldi C."/>
            <person name="Ritland K."/>
            <person name="Rouze P."/>
            <person name="Ryaboy D."/>
            <person name="Schmutz J."/>
            <person name="Schrader J."/>
            <person name="Segerman B."/>
            <person name="Shin H."/>
            <person name="Siddiqui A."/>
            <person name="Sterky F."/>
            <person name="Terry A."/>
            <person name="Tsai C.J."/>
            <person name="Uberbacher E."/>
            <person name="Unneberg P."/>
            <person name="Vahala J."/>
            <person name="Wall K."/>
            <person name="Wessler S."/>
            <person name="Yang G."/>
            <person name="Yin T."/>
            <person name="Douglas C."/>
            <person name="Marra M."/>
            <person name="Sandberg G."/>
            <person name="Van de Peer Y."/>
            <person name="Rokhsar D."/>
        </authorList>
    </citation>
    <scope>NUCLEOTIDE SEQUENCE [LARGE SCALE GENOMIC DNA]</scope>
    <source>
        <strain evidence="2">cv. Nisqually</strain>
    </source>
</reference>
<comment type="caution">
    <text evidence="1">The sequence shown here is derived from an EMBL/GenBank/DDBJ whole genome shotgun (WGS) entry which is preliminary data.</text>
</comment>
<proteinExistence type="predicted"/>
<sequence length="499" mass="55278">MEITAYKPYIDAEFESLMERIYPPRVCVDNETYQDCTLIKVDSANKQGILLEMVQVLTDLDLVISKSYISSDGGWFMEGQCPPTKIKHHACITPLLFHVTDQLGSKLTDDSLILYIQQALCVDRRRGVSKESQTSLHREVRPPYASTDHTAMEITGTDRPGLLSEISAVLSKLECHVTASAVWTHNNRAASIIYMEDGFQGGPITDPKRLAHVQEQLENVVEAHHGVGERRSVRLTAPAPGQKTHTGRRLHQLMYANMDYEPCQGCNGGGLAHRNNCTKIHVSIDSCKEKGYSVVNVRSRDRPKLLFDTLCALTDMQYVVFHAAVSAKGTMADQEYFIRQQDGCTLDTESERHKLTQCLIAAIERRVSHGARLDICTHNRMGLLSNVTRAFRENGLSISRAEIGTNGDRAVGSFYVTDASGYEANPQAIDEVKKEMGGSVVVVNKSPGWTPKTSKTPSVGSVSRNSSGSIDEEKPRLSPGSLFWSQLKRLSSNFSSIRS</sequence>
<keyword evidence="2" id="KW-1185">Reference proteome</keyword>